<keyword evidence="3" id="KW-1185">Reference proteome</keyword>
<feature type="chain" id="PRO_5041353722" evidence="1">
    <location>
        <begin position="22"/>
        <end position="335"/>
    </location>
</feature>
<protein>
    <submittedName>
        <fullName evidence="2">Uncharacterized protein</fullName>
    </submittedName>
</protein>
<proteinExistence type="predicted"/>
<dbReference type="AlphaFoldDB" id="A0AA40EQB0"/>
<comment type="caution">
    <text evidence="2">The sequence shown here is derived from an EMBL/GenBank/DDBJ whole genome shotgun (WGS) entry which is preliminary data.</text>
</comment>
<sequence>MPSTAILSLSLLTITLTIASAQTFDKTYFLNRTIQSCADVQCPSKNTTTTVACTLTNETYTNVGLTKIPNTTGALAGLTWVEAIVGKDLPDNRHFFKDFFLASDPDFIPPGGACALFFSKISSKVKFVESTFPADVTQGTCAQALSEGCVAKMVERAKGVELKGLRGEEACAKLKTAFENGLDSECAGFATGTTGWTGVEARVLTGPGAPKPITPEQNASSNCWPIQPKSYDLTRVMRIDTTGDGLITTALRELFAITPVLTVFLSGDNGTTVVKQPEAQLSCLKAIDLNEASLANMSPGVPESGTKEADGVRGIPALSLAELLAVVGVGLVSLA</sequence>
<dbReference type="EMBL" id="JAUKUD010000005">
    <property type="protein sequence ID" value="KAK0743547.1"/>
    <property type="molecule type" value="Genomic_DNA"/>
</dbReference>
<gene>
    <name evidence="2" type="ORF">B0T18DRAFT_392302</name>
</gene>
<reference evidence="2" key="1">
    <citation type="submission" date="2023-06" db="EMBL/GenBank/DDBJ databases">
        <title>Genome-scale phylogeny and comparative genomics of the fungal order Sordariales.</title>
        <authorList>
            <consortium name="Lawrence Berkeley National Laboratory"/>
            <person name="Hensen N."/>
            <person name="Bonometti L."/>
            <person name="Westerberg I."/>
            <person name="Brannstrom I.O."/>
            <person name="Guillou S."/>
            <person name="Cros-Aarteil S."/>
            <person name="Calhoun S."/>
            <person name="Haridas S."/>
            <person name="Kuo A."/>
            <person name="Mondo S."/>
            <person name="Pangilinan J."/>
            <person name="Riley R."/>
            <person name="LaButti K."/>
            <person name="Andreopoulos B."/>
            <person name="Lipzen A."/>
            <person name="Chen C."/>
            <person name="Yanf M."/>
            <person name="Daum C."/>
            <person name="Ng V."/>
            <person name="Clum A."/>
            <person name="Steindorff A."/>
            <person name="Ohm R."/>
            <person name="Martin F."/>
            <person name="Silar P."/>
            <person name="Natvig D."/>
            <person name="Lalanne C."/>
            <person name="Gautier V."/>
            <person name="Ament-velasquez S.L."/>
            <person name="Kruys A."/>
            <person name="Hutchinson M.I."/>
            <person name="Powell A.J."/>
            <person name="Barry K."/>
            <person name="Miller A.N."/>
            <person name="Grigoriev I.V."/>
            <person name="Debuchy R."/>
            <person name="Gladieux P."/>
            <person name="Thoren M.H."/>
            <person name="Johannesson H."/>
        </authorList>
    </citation>
    <scope>NUCLEOTIDE SEQUENCE</scope>
    <source>
        <strain evidence="2">SMH3187-1</strain>
    </source>
</reference>
<feature type="signal peptide" evidence="1">
    <location>
        <begin position="1"/>
        <end position="21"/>
    </location>
</feature>
<evidence type="ECO:0000313" key="3">
    <source>
        <dbReference type="Proteomes" id="UP001172155"/>
    </source>
</evidence>
<keyword evidence="1" id="KW-0732">Signal</keyword>
<accession>A0AA40EQB0</accession>
<dbReference type="Proteomes" id="UP001172155">
    <property type="component" value="Unassembled WGS sequence"/>
</dbReference>
<evidence type="ECO:0000256" key="1">
    <source>
        <dbReference type="SAM" id="SignalP"/>
    </source>
</evidence>
<evidence type="ECO:0000313" key="2">
    <source>
        <dbReference type="EMBL" id="KAK0743547.1"/>
    </source>
</evidence>
<name>A0AA40EQB0_9PEZI</name>
<organism evidence="2 3">
    <name type="scientific">Schizothecium vesticola</name>
    <dbReference type="NCBI Taxonomy" id="314040"/>
    <lineage>
        <taxon>Eukaryota</taxon>
        <taxon>Fungi</taxon>
        <taxon>Dikarya</taxon>
        <taxon>Ascomycota</taxon>
        <taxon>Pezizomycotina</taxon>
        <taxon>Sordariomycetes</taxon>
        <taxon>Sordariomycetidae</taxon>
        <taxon>Sordariales</taxon>
        <taxon>Schizotheciaceae</taxon>
        <taxon>Schizothecium</taxon>
    </lineage>
</organism>